<name>A0ABX2ZX03_9BACI</name>
<evidence type="ECO:0000313" key="2">
    <source>
        <dbReference type="Proteomes" id="UP000094580"/>
    </source>
</evidence>
<keyword evidence="2" id="KW-1185">Reference proteome</keyword>
<organism evidence="1 2">
    <name type="scientific">Gottfriedia luciferensis</name>
    <dbReference type="NCBI Taxonomy" id="178774"/>
    <lineage>
        <taxon>Bacteria</taxon>
        <taxon>Bacillati</taxon>
        <taxon>Bacillota</taxon>
        <taxon>Bacilli</taxon>
        <taxon>Bacillales</taxon>
        <taxon>Bacillaceae</taxon>
        <taxon>Gottfriedia</taxon>
    </lineage>
</organism>
<dbReference type="EMBL" id="MDKC01000001">
    <property type="protein sequence ID" value="ODG93716.1"/>
    <property type="molecule type" value="Genomic_DNA"/>
</dbReference>
<evidence type="ECO:0000313" key="1">
    <source>
        <dbReference type="EMBL" id="ODG93716.1"/>
    </source>
</evidence>
<accession>A0ABX2ZX03</accession>
<comment type="caution">
    <text evidence="1">The sequence shown here is derived from an EMBL/GenBank/DDBJ whole genome shotgun (WGS) entry which is preliminary data.</text>
</comment>
<dbReference type="Proteomes" id="UP000094580">
    <property type="component" value="Unassembled WGS sequence"/>
</dbReference>
<evidence type="ECO:0008006" key="3">
    <source>
        <dbReference type="Google" id="ProtNLM"/>
    </source>
</evidence>
<dbReference type="RefSeq" id="WP_069031901.1">
    <property type="nucleotide sequence ID" value="NZ_MDKC01000001.1"/>
</dbReference>
<protein>
    <recommendedName>
        <fullName evidence="3">GIY-YIG homing endonuclease</fullName>
    </recommendedName>
</protein>
<proteinExistence type="predicted"/>
<gene>
    <name evidence="1" type="ORF">BED47_00665</name>
</gene>
<reference evidence="1 2" key="1">
    <citation type="submission" date="2016-07" db="EMBL/GenBank/DDBJ databases">
        <authorList>
            <person name="Townsley L."/>
            <person name="Shank E.A."/>
        </authorList>
    </citation>
    <scope>NUCLEOTIDE SEQUENCE [LARGE SCALE GENOMIC DNA]</scope>
    <source>
        <strain evidence="1 2">CH01</strain>
    </source>
</reference>
<sequence length="206" mass="24241">MVKHFEVNLQAKSGGLNLTKDNYIEKINFKSSRVKNIFTDSMIKDHLEDCLYNYEVNMRYFKSLSKEDFNEELTSFLNKNNDFKEITDLNSIAGQSGYYIMVLDEYSQVYIGTGDIKKRIMQHWSKQFYFDRMINGNKENSILSIDSFRALDTTRIFVYQTEKTLILENEFIIQFDNKYSLNRTKGGALDGLWEAIANRKTRDMSL</sequence>